<evidence type="ECO:0000313" key="3">
    <source>
        <dbReference type="EMBL" id="CAK0803694.1"/>
    </source>
</evidence>
<feature type="compositionally biased region" description="Low complexity" evidence="1">
    <location>
        <begin position="23"/>
        <end position="37"/>
    </location>
</feature>
<gene>
    <name evidence="3" type="ORF">PCOR1329_LOCUS10767</name>
</gene>
<protein>
    <recommendedName>
        <fullName evidence="2">SAM domain-containing protein</fullName>
    </recommendedName>
</protein>
<evidence type="ECO:0000313" key="4">
    <source>
        <dbReference type="Proteomes" id="UP001189429"/>
    </source>
</evidence>
<dbReference type="InterPro" id="IPR013761">
    <property type="entry name" value="SAM/pointed_sf"/>
</dbReference>
<reference evidence="3" key="1">
    <citation type="submission" date="2023-10" db="EMBL/GenBank/DDBJ databases">
        <authorList>
            <person name="Chen Y."/>
            <person name="Shah S."/>
            <person name="Dougan E. K."/>
            <person name="Thang M."/>
            <person name="Chan C."/>
        </authorList>
    </citation>
    <scope>NUCLEOTIDE SEQUENCE [LARGE SCALE GENOMIC DNA]</scope>
</reference>
<feature type="non-terminal residue" evidence="3">
    <location>
        <position position="175"/>
    </location>
</feature>
<name>A0ABN9QFN0_9DINO</name>
<keyword evidence="4" id="KW-1185">Reference proteome</keyword>
<evidence type="ECO:0000256" key="1">
    <source>
        <dbReference type="SAM" id="MobiDB-lite"/>
    </source>
</evidence>
<feature type="non-terminal residue" evidence="3">
    <location>
        <position position="1"/>
    </location>
</feature>
<feature type="domain" description="SAM" evidence="2">
    <location>
        <begin position="60"/>
        <end position="117"/>
    </location>
</feature>
<dbReference type="Proteomes" id="UP001189429">
    <property type="component" value="Unassembled WGS sequence"/>
</dbReference>
<proteinExistence type="predicted"/>
<dbReference type="Pfam" id="PF00536">
    <property type="entry name" value="SAM_1"/>
    <property type="match status" value="1"/>
</dbReference>
<dbReference type="SUPFAM" id="SSF47769">
    <property type="entry name" value="SAM/Pointed domain"/>
    <property type="match status" value="1"/>
</dbReference>
<comment type="caution">
    <text evidence="3">The sequence shown here is derived from an EMBL/GenBank/DDBJ whole genome shotgun (WGS) entry which is preliminary data.</text>
</comment>
<dbReference type="EMBL" id="CAUYUJ010003066">
    <property type="protein sequence ID" value="CAK0803694.1"/>
    <property type="molecule type" value="Genomic_DNA"/>
</dbReference>
<accession>A0ABN9QFN0</accession>
<sequence>LERGRRAARASLSLLPSADGPCAAGAGRPAGRLAAAGPRRRSRRAAETGVTAPFAASRAMEDVDLLLRALRLEQYAPRFEAEGWDDTDFLQSLDGQALTDLARSVGMKPGHADRFVRNASKVNFRTQAAPAHHRGPEAVTRALIALRLDMYAAQFQDQGSQGDGGADPEIGQQCI</sequence>
<feature type="region of interest" description="Disordered" evidence="1">
    <location>
        <begin position="23"/>
        <end position="50"/>
    </location>
</feature>
<dbReference type="InterPro" id="IPR001660">
    <property type="entry name" value="SAM"/>
</dbReference>
<evidence type="ECO:0000259" key="2">
    <source>
        <dbReference type="Pfam" id="PF00536"/>
    </source>
</evidence>
<organism evidence="3 4">
    <name type="scientific">Prorocentrum cordatum</name>
    <dbReference type="NCBI Taxonomy" id="2364126"/>
    <lineage>
        <taxon>Eukaryota</taxon>
        <taxon>Sar</taxon>
        <taxon>Alveolata</taxon>
        <taxon>Dinophyceae</taxon>
        <taxon>Prorocentrales</taxon>
        <taxon>Prorocentraceae</taxon>
        <taxon>Prorocentrum</taxon>
    </lineage>
</organism>
<dbReference type="Gene3D" id="1.10.150.50">
    <property type="entry name" value="Transcription Factor, Ets-1"/>
    <property type="match status" value="1"/>
</dbReference>